<dbReference type="SUPFAM" id="SSF48208">
    <property type="entry name" value="Six-hairpin glycosidases"/>
    <property type="match status" value="1"/>
</dbReference>
<dbReference type="Gene3D" id="1.50.10.10">
    <property type="match status" value="1"/>
</dbReference>
<feature type="domain" description="Alpha-L-rhamnosidase six-hairpin glycosidase" evidence="1">
    <location>
        <begin position="236"/>
        <end position="398"/>
    </location>
</feature>
<reference evidence="3 4" key="1">
    <citation type="submission" date="2015-10" db="EMBL/GenBank/DDBJ databases">
        <title>Full genome of DAOMC 229536 Phialocephala scopiformis, a fungal endophyte of spruce producing the potent anti-insectan compound rugulosin.</title>
        <authorList>
            <consortium name="DOE Joint Genome Institute"/>
            <person name="Walker A.K."/>
            <person name="Frasz S.L."/>
            <person name="Seifert K.A."/>
            <person name="Miller J.D."/>
            <person name="Mondo S.J."/>
            <person name="Labutti K."/>
            <person name="Lipzen A."/>
            <person name="Dockter R."/>
            <person name="Kennedy M."/>
            <person name="Grigoriev I.V."/>
            <person name="Spatafora J.W."/>
        </authorList>
    </citation>
    <scope>NUCLEOTIDE SEQUENCE [LARGE SCALE GENOMIC DNA]</scope>
    <source>
        <strain evidence="3 4">CBS 120377</strain>
    </source>
</reference>
<keyword evidence="4" id="KW-1185">Reference proteome</keyword>
<dbReference type="InterPro" id="IPR012341">
    <property type="entry name" value="6hp_glycosidase-like_sf"/>
</dbReference>
<dbReference type="OrthoDB" id="10036721at2759"/>
<dbReference type="GO" id="GO:0016787">
    <property type="term" value="F:hydrolase activity"/>
    <property type="evidence" value="ECO:0007669"/>
    <property type="project" value="UniProtKB-KW"/>
</dbReference>
<sequence length="642" mass="70214">MTALVVQSSASCWRDTICVSRTASFPGPWEKYIYAPDSRLVSPAKILNPDHSLISMYPETVNLSSNESLVIYDFGKEVGGIATLSYQSRGSGQLGLSFSEARNWTGYVSDDSNGKYQTGADGALFVPVTNTSRGNFTMSDSSLRGGFRYLSLFTTSNSTFEVNITAISLELSFQPTWSDLRAYGGYFSSNDDLLNRIWYAGAYTLQTNAISPNTGRAYPLLDNGWANNASLGTSGASIFTDGAKRDRATWSGDLGIALPSAFVSTGDFESAKNALQLQFDLQKFNGELPMAGPPLSFYGSDTYHMSSIIGTYEYIVYSGDTEFLTRNWRKIKLAIQFVTAKIDSTGILFAQGGHNTQANALMYKTLTAGSALANWTGDNNLARRWKSQAAVLKNKINAPDSYRYPQDGNSLALYYDMANSSSYKNISDYLFSNWGLIGASCPEMEFNIVPFIESMEIKGHFAAHQTTRALDLIRRSWGWYLNNPYGTESTFIEGYLEDGTFGYRANAGYQNTYSYVSHSHGWSTGPTHALSTFVVGLQLTSPGGKTWIIAPQFGDLKSVEGGFTTNLGKFSVKWILVDDGFVLEYNVPSTTSGKLILPASVGKTPKVRVNGGLSTQTTYDVSSGVVTIEKQPGGESRIQVWT</sequence>
<organism evidence="3 4">
    <name type="scientific">Mollisia scopiformis</name>
    <name type="common">Conifer needle endophyte fungus</name>
    <name type="synonym">Phialocephala scopiformis</name>
    <dbReference type="NCBI Taxonomy" id="149040"/>
    <lineage>
        <taxon>Eukaryota</taxon>
        <taxon>Fungi</taxon>
        <taxon>Dikarya</taxon>
        <taxon>Ascomycota</taxon>
        <taxon>Pezizomycotina</taxon>
        <taxon>Leotiomycetes</taxon>
        <taxon>Helotiales</taxon>
        <taxon>Mollisiaceae</taxon>
        <taxon>Mollisia</taxon>
    </lineage>
</organism>
<dbReference type="InterPro" id="IPR008928">
    <property type="entry name" value="6-hairpin_glycosidase_sf"/>
</dbReference>
<evidence type="ECO:0000259" key="2">
    <source>
        <dbReference type="Pfam" id="PF17390"/>
    </source>
</evidence>
<dbReference type="Gene3D" id="2.60.420.10">
    <property type="entry name" value="Maltose phosphorylase, domain 3"/>
    <property type="match status" value="1"/>
</dbReference>
<evidence type="ECO:0000313" key="3">
    <source>
        <dbReference type="EMBL" id="KUJ15977.1"/>
    </source>
</evidence>
<protein>
    <submittedName>
        <fullName evidence="3">Glycoside hydrolase family 78 protein</fullName>
    </submittedName>
</protein>
<dbReference type="InterPro" id="IPR035398">
    <property type="entry name" value="Bac_rhamnosid_C"/>
</dbReference>
<dbReference type="InterPro" id="IPR035396">
    <property type="entry name" value="Bac_rhamnosid6H"/>
</dbReference>
<dbReference type="AlphaFoldDB" id="A0A194X845"/>
<dbReference type="PANTHER" id="PTHR34987">
    <property type="entry name" value="C, PUTATIVE (AFU_ORTHOLOGUE AFUA_3G02880)-RELATED"/>
    <property type="match status" value="1"/>
</dbReference>
<dbReference type="Pfam" id="PF17390">
    <property type="entry name" value="Bac_rhamnosid_C"/>
    <property type="match status" value="1"/>
</dbReference>
<dbReference type="Pfam" id="PF17389">
    <property type="entry name" value="Bac_rhamnosid6H"/>
    <property type="match status" value="1"/>
</dbReference>
<dbReference type="InParanoid" id="A0A194X845"/>
<dbReference type="PANTHER" id="PTHR34987:SF5">
    <property type="entry name" value="ALPHA-RHAMNOSIDASE"/>
    <property type="match status" value="1"/>
</dbReference>
<evidence type="ECO:0000259" key="1">
    <source>
        <dbReference type="Pfam" id="PF17389"/>
    </source>
</evidence>
<dbReference type="KEGG" id="psco:LY89DRAFT_697960"/>
<dbReference type="GO" id="GO:0005975">
    <property type="term" value="P:carbohydrate metabolic process"/>
    <property type="evidence" value="ECO:0007669"/>
    <property type="project" value="InterPro"/>
</dbReference>
<dbReference type="Proteomes" id="UP000070700">
    <property type="component" value="Unassembled WGS sequence"/>
</dbReference>
<gene>
    <name evidence="3" type="ORF">LY89DRAFT_697960</name>
</gene>
<name>A0A194X845_MOLSC</name>
<evidence type="ECO:0000313" key="4">
    <source>
        <dbReference type="Proteomes" id="UP000070700"/>
    </source>
</evidence>
<accession>A0A194X845</accession>
<dbReference type="GeneID" id="28826669"/>
<keyword evidence="3" id="KW-0378">Hydrolase</keyword>
<dbReference type="RefSeq" id="XP_018070332.1">
    <property type="nucleotide sequence ID" value="XM_018216943.1"/>
</dbReference>
<proteinExistence type="predicted"/>
<feature type="domain" description="Alpha-L-rhamnosidase C-terminal" evidence="2">
    <location>
        <begin position="536"/>
        <end position="603"/>
    </location>
</feature>
<dbReference type="EMBL" id="KQ947417">
    <property type="protein sequence ID" value="KUJ15977.1"/>
    <property type="molecule type" value="Genomic_DNA"/>
</dbReference>